<dbReference type="Proteomes" id="UP000499080">
    <property type="component" value="Unassembled WGS sequence"/>
</dbReference>
<accession>A0A4Y2FB87</accession>
<reference evidence="1 2" key="1">
    <citation type="journal article" date="2019" name="Sci. Rep.">
        <title>Orb-weaving spider Araneus ventricosus genome elucidates the spidroin gene catalogue.</title>
        <authorList>
            <person name="Kono N."/>
            <person name="Nakamura H."/>
            <person name="Ohtoshi R."/>
            <person name="Moran D.A.P."/>
            <person name="Shinohara A."/>
            <person name="Yoshida Y."/>
            <person name="Fujiwara M."/>
            <person name="Mori M."/>
            <person name="Tomita M."/>
            <person name="Arakawa K."/>
        </authorList>
    </citation>
    <scope>NUCLEOTIDE SEQUENCE [LARGE SCALE GENOMIC DNA]</scope>
</reference>
<dbReference type="EMBL" id="BGPR01000848">
    <property type="protein sequence ID" value="GBM37726.1"/>
    <property type="molecule type" value="Genomic_DNA"/>
</dbReference>
<sequence>MSGQFRQTNSICLNVPWLARALLDEADAVRIYHRRFSKKKTGSLTHQNQMVLAAFQYFKHTTKTLLNSRVYTMPDLEYGPAPLRYMEQPLYYEKHSEGKWHLSLLLLKLHQTVAFFPLYTQLAASVIVQVGKQSTETCYRISR</sequence>
<organism evidence="1 2">
    <name type="scientific">Araneus ventricosus</name>
    <name type="common">Orbweaver spider</name>
    <name type="synonym">Epeira ventricosa</name>
    <dbReference type="NCBI Taxonomy" id="182803"/>
    <lineage>
        <taxon>Eukaryota</taxon>
        <taxon>Metazoa</taxon>
        <taxon>Ecdysozoa</taxon>
        <taxon>Arthropoda</taxon>
        <taxon>Chelicerata</taxon>
        <taxon>Arachnida</taxon>
        <taxon>Araneae</taxon>
        <taxon>Araneomorphae</taxon>
        <taxon>Entelegynae</taxon>
        <taxon>Araneoidea</taxon>
        <taxon>Araneidae</taxon>
        <taxon>Araneus</taxon>
    </lineage>
</organism>
<protein>
    <submittedName>
        <fullName evidence="1">Uncharacterized protein</fullName>
    </submittedName>
</protein>
<evidence type="ECO:0000313" key="1">
    <source>
        <dbReference type="EMBL" id="GBM37726.1"/>
    </source>
</evidence>
<evidence type="ECO:0000313" key="2">
    <source>
        <dbReference type="Proteomes" id="UP000499080"/>
    </source>
</evidence>
<dbReference type="OrthoDB" id="6464618at2759"/>
<keyword evidence="2" id="KW-1185">Reference proteome</keyword>
<comment type="caution">
    <text evidence="1">The sequence shown here is derived from an EMBL/GenBank/DDBJ whole genome shotgun (WGS) entry which is preliminary data.</text>
</comment>
<dbReference type="AlphaFoldDB" id="A0A4Y2FB87"/>
<name>A0A4Y2FB87_ARAVE</name>
<gene>
    <name evidence="1" type="ORF">AVEN_239870_1</name>
</gene>
<proteinExistence type="predicted"/>